<feature type="chain" id="PRO_5040825925" description="Secreted protein" evidence="1">
    <location>
        <begin position="22"/>
        <end position="258"/>
    </location>
</feature>
<dbReference type="EMBL" id="JAPQKI010000005">
    <property type="protein sequence ID" value="KAJ5099437.1"/>
    <property type="molecule type" value="Genomic_DNA"/>
</dbReference>
<keyword evidence="1" id="KW-0732">Signal</keyword>
<dbReference type="GeneID" id="81357911"/>
<reference evidence="2" key="1">
    <citation type="submission" date="2022-11" db="EMBL/GenBank/DDBJ databases">
        <authorList>
            <person name="Petersen C."/>
        </authorList>
    </citation>
    <scope>NUCLEOTIDE SEQUENCE</scope>
    <source>
        <strain evidence="2">IBT 30761</strain>
    </source>
</reference>
<evidence type="ECO:0008006" key="4">
    <source>
        <dbReference type="Google" id="ProtNLM"/>
    </source>
</evidence>
<gene>
    <name evidence="2" type="ORF">N7532_006438</name>
</gene>
<evidence type="ECO:0000313" key="2">
    <source>
        <dbReference type="EMBL" id="KAJ5099437.1"/>
    </source>
</evidence>
<feature type="signal peptide" evidence="1">
    <location>
        <begin position="1"/>
        <end position="21"/>
    </location>
</feature>
<organism evidence="2 3">
    <name type="scientific">Penicillium argentinense</name>
    <dbReference type="NCBI Taxonomy" id="1131581"/>
    <lineage>
        <taxon>Eukaryota</taxon>
        <taxon>Fungi</taxon>
        <taxon>Dikarya</taxon>
        <taxon>Ascomycota</taxon>
        <taxon>Pezizomycotina</taxon>
        <taxon>Eurotiomycetes</taxon>
        <taxon>Eurotiomycetidae</taxon>
        <taxon>Eurotiales</taxon>
        <taxon>Aspergillaceae</taxon>
        <taxon>Penicillium</taxon>
    </lineage>
</organism>
<evidence type="ECO:0000256" key="1">
    <source>
        <dbReference type="SAM" id="SignalP"/>
    </source>
</evidence>
<evidence type="ECO:0000313" key="3">
    <source>
        <dbReference type="Proteomes" id="UP001149074"/>
    </source>
</evidence>
<reference evidence="2" key="2">
    <citation type="journal article" date="2023" name="IMA Fungus">
        <title>Comparative genomic study of the Penicillium genus elucidates a diverse pangenome and 15 lateral gene transfer events.</title>
        <authorList>
            <person name="Petersen C."/>
            <person name="Sorensen T."/>
            <person name="Nielsen M.R."/>
            <person name="Sondergaard T.E."/>
            <person name="Sorensen J.L."/>
            <person name="Fitzpatrick D.A."/>
            <person name="Frisvad J.C."/>
            <person name="Nielsen K.L."/>
        </authorList>
    </citation>
    <scope>NUCLEOTIDE SEQUENCE</scope>
    <source>
        <strain evidence="2">IBT 30761</strain>
    </source>
</reference>
<dbReference type="RefSeq" id="XP_056475091.1">
    <property type="nucleotide sequence ID" value="XM_056618932.1"/>
</dbReference>
<dbReference type="Proteomes" id="UP001149074">
    <property type="component" value="Unassembled WGS sequence"/>
</dbReference>
<protein>
    <recommendedName>
        <fullName evidence="4">Secreted protein</fullName>
    </recommendedName>
</protein>
<comment type="caution">
    <text evidence="2">The sequence shown here is derived from an EMBL/GenBank/DDBJ whole genome shotgun (WGS) entry which is preliminary data.</text>
</comment>
<accession>A0A9W9KBY5</accession>
<sequence length="258" mass="27700">MGQGLGVLVALILDGLRHGCALLVPLDLLIVEFGELLALAVDLGLQSCPDLKNSLSMIFSRTALDLPSTNELVLLCLEKLSDRFNLLHGHLLPLAEQLVVDEVECLIHALLVVVADDVRALRGKVALLRDSFDFLVGLLQQALGLIPTGPGLAIPSLRISLLLQSPIAPDLSMFTLLDGLLLAINSTLAVLLSFFQQVDDLDALFLGRSALLAENFELLFELDGLLLEAVEDLLGDLGPPKRVVYLPVSSVCDSKSLV</sequence>
<dbReference type="AlphaFoldDB" id="A0A9W9KBY5"/>
<proteinExistence type="predicted"/>
<name>A0A9W9KBY5_9EURO</name>
<keyword evidence="3" id="KW-1185">Reference proteome</keyword>